<reference evidence="2" key="2">
    <citation type="submission" date="2021-09" db="EMBL/GenBank/DDBJ databases">
        <authorList>
            <person name="Jia N."/>
            <person name="Wang J."/>
            <person name="Shi W."/>
            <person name="Du L."/>
            <person name="Sun Y."/>
            <person name="Zhan W."/>
            <person name="Jiang J."/>
            <person name="Wang Q."/>
            <person name="Zhang B."/>
            <person name="Ji P."/>
            <person name="Sakyi L.B."/>
            <person name="Cui X."/>
            <person name="Yuan T."/>
            <person name="Jiang B."/>
            <person name="Yang W."/>
            <person name="Lam T.T.-Y."/>
            <person name="Chang Q."/>
            <person name="Ding S."/>
            <person name="Wang X."/>
            <person name="Zhu J."/>
            <person name="Ruan X."/>
            <person name="Zhao L."/>
            <person name="Wei J."/>
            <person name="Que T."/>
            <person name="Du C."/>
            <person name="Cheng J."/>
            <person name="Dai P."/>
            <person name="Han X."/>
            <person name="Huang E."/>
            <person name="Gao Y."/>
            <person name="Liu J."/>
            <person name="Shao H."/>
            <person name="Ye R."/>
            <person name="Li L."/>
            <person name="Wei W."/>
            <person name="Wang X."/>
            <person name="Wang C."/>
            <person name="Huo Q."/>
            <person name="Li W."/>
            <person name="Guo W."/>
            <person name="Chen H."/>
            <person name="Chen S."/>
            <person name="Zhou L."/>
            <person name="Zhou L."/>
            <person name="Ni X."/>
            <person name="Tian J."/>
            <person name="Zhou Y."/>
            <person name="Sheng Y."/>
            <person name="Liu T."/>
            <person name="Pan Y."/>
            <person name="Xia L."/>
            <person name="Li J."/>
            <person name="Zhao F."/>
            <person name="Cao W."/>
        </authorList>
    </citation>
    <scope>NUCLEOTIDE SEQUENCE</scope>
    <source>
        <strain evidence="2">Rsan-2018</strain>
        <tissue evidence="2">Larvae</tissue>
    </source>
</reference>
<dbReference type="SUPFAM" id="SSF53335">
    <property type="entry name" value="S-adenosyl-L-methionine-dependent methyltransferases"/>
    <property type="match status" value="1"/>
</dbReference>
<dbReference type="GO" id="GO:0008757">
    <property type="term" value="F:S-adenosylmethionine-dependent methyltransferase activity"/>
    <property type="evidence" value="ECO:0007669"/>
    <property type="project" value="InterPro"/>
</dbReference>
<evidence type="ECO:0000313" key="3">
    <source>
        <dbReference type="Proteomes" id="UP000821837"/>
    </source>
</evidence>
<dbReference type="InterPro" id="IPR029063">
    <property type="entry name" value="SAM-dependent_MTases_sf"/>
</dbReference>
<sequence>MIEYAQENCAHEKIVYDYLDIDNDVSAFSKKYGAFQRVYSFKTLHWSKDLHRSLDNIAKLMTPGGECLLYFLARKFLFESFKELSRLERWTKYSDVLLRAVPKSHDIVDRRGQQEYLYSALSSAGLIPYTAEVLVSESSVQKENPVTKPIYQIANPLYSLLNDEERPAFVDTLSRHLNEWQDSYLERSGQNVFSAFLVHAVKPEE</sequence>
<dbReference type="Gene3D" id="3.40.50.150">
    <property type="entry name" value="Vaccinia Virus protein VP39"/>
    <property type="match status" value="1"/>
</dbReference>
<protein>
    <recommendedName>
        <fullName evidence="1">Methyltransferase type 11 domain-containing protein</fullName>
    </recommendedName>
</protein>
<keyword evidence="3" id="KW-1185">Reference proteome</keyword>
<organism evidence="2 3">
    <name type="scientific">Rhipicephalus sanguineus</name>
    <name type="common">Brown dog tick</name>
    <name type="synonym">Ixodes sanguineus</name>
    <dbReference type="NCBI Taxonomy" id="34632"/>
    <lineage>
        <taxon>Eukaryota</taxon>
        <taxon>Metazoa</taxon>
        <taxon>Ecdysozoa</taxon>
        <taxon>Arthropoda</taxon>
        <taxon>Chelicerata</taxon>
        <taxon>Arachnida</taxon>
        <taxon>Acari</taxon>
        <taxon>Parasitiformes</taxon>
        <taxon>Ixodida</taxon>
        <taxon>Ixodoidea</taxon>
        <taxon>Ixodidae</taxon>
        <taxon>Rhipicephalinae</taxon>
        <taxon>Rhipicephalus</taxon>
        <taxon>Rhipicephalus</taxon>
    </lineage>
</organism>
<dbReference type="Proteomes" id="UP000821837">
    <property type="component" value="Unassembled WGS sequence"/>
</dbReference>
<feature type="domain" description="Methyltransferase type 11" evidence="1">
    <location>
        <begin position="1"/>
        <end position="68"/>
    </location>
</feature>
<name>A0A9D4PIL4_RHISA</name>
<evidence type="ECO:0000259" key="1">
    <source>
        <dbReference type="Pfam" id="PF08241"/>
    </source>
</evidence>
<proteinExistence type="predicted"/>
<gene>
    <name evidence="2" type="ORF">HPB52_000689</name>
</gene>
<accession>A0A9D4PIL4</accession>
<dbReference type="VEuPathDB" id="VectorBase:RSAN_031833"/>
<comment type="caution">
    <text evidence="2">The sequence shown here is derived from an EMBL/GenBank/DDBJ whole genome shotgun (WGS) entry which is preliminary data.</text>
</comment>
<reference evidence="2" key="1">
    <citation type="journal article" date="2020" name="Cell">
        <title>Large-Scale Comparative Analyses of Tick Genomes Elucidate Their Genetic Diversity and Vector Capacities.</title>
        <authorList>
            <consortium name="Tick Genome and Microbiome Consortium (TIGMIC)"/>
            <person name="Jia N."/>
            <person name="Wang J."/>
            <person name="Shi W."/>
            <person name="Du L."/>
            <person name="Sun Y."/>
            <person name="Zhan W."/>
            <person name="Jiang J.F."/>
            <person name="Wang Q."/>
            <person name="Zhang B."/>
            <person name="Ji P."/>
            <person name="Bell-Sakyi L."/>
            <person name="Cui X.M."/>
            <person name="Yuan T.T."/>
            <person name="Jiang B.G."/>
            <person name="Yang W.F."/>
            <person name="Lam T.T."/>
            <person name="Chang Q.C."/>
            <person name="Ding S.J."/>
            <person name="Wang X.J."/>
            <person name="Zhu J.G."/>
            <person name="Ruan X.D."/>
            <person name="Zhao L."/>
            <person name="Wei J.T."/>
            <person name="Ye R.Z."/>
            <person name="Que T.C."/>
            <person name="Du C.H."/>
            <person name="Zhou Y.H."/>
            <person name="Cheng J.X."/>
            <person name="Dai P.F."/>
            <person name="Guo W.B."/>
            <person name="Han X.H."/>
            <person name="Huang E.J."/>
            <person name="Li L.F."/>
            <person name="Wei W."/>
            <person name="Gao Y.C."/>
            <person name="Liu J.Z."/>
            <person name="Shao H.Z."/>
            <person name="Wang X."/>
            <person name="Wang C.C."/>
            <person name="Yang T.C."/>
            <person name="Huo Q.B."/>
            <person name="Li W."/>
            <person name="Chen H.Y."/>
            <person name="Chen S.E."/>
            <person name="Zhou L.G."/>
            <person name="Ni X.B."/>
            <person name="Tian J.H."/>
            <person name="Sheng Y."/>
            <person name="Liu T."/>
            <person name="Pan Y.S."/>
            <person name="Xia L.Y."/>
            <person name="Li J."/>
            <person name="Zhao F."/>
            <person name="Cao W.C."/>
        </authorList>
    </citation>
    <scope>NUCLEOTIDE SEQUENCE</scope>
    <source>
        <strain evidence="2">Rsan-2018</strain>
    </source>
</reference>
<dbReference type="InterPro" id="IPR013216">
    <property type="entry name" value="Methyltransf_11"/>
</dbReference>
<dbReference type="EMBL" id="JABSTV010001253">
    <property type="protein sequence ID" value="KAH7942740.1"/>
    <property type="molecule type" value="Genomic_DNA"/>
</dbReference>
<dbReference type="Pfam" id="PF08241">
    <property type="entry name" value="Methyltransf_11"/>
    <property type="match status" value="1"/>
</dbReference>
<evidence type="ECO:0000313" key="2">
    <source>
        <dbReference type="EMBL" id="KAH7942740.1"/>
    </source>
</evidence>
<dbReference type="AlphaFoldDB" id="A0A9D4PIL4"/>